<comment type="caution">
    <text evidence="1">The sequence shown here is derived from an EMBL/GenBank/DDBJ whole genome shotgun (WGS) entry which is preliminary data.</text>
</comment>
<evidence type="ECO:0000313" key="2">
    <source>
        <dbReference type="Proteomes" id="UP000020467"/>
    </source>
</evidence>
<dbReference type="Proteomes" id="UP000020467">
    <property type="component" value="Unassembled WGS sequence"/>
</dbReference>
<accession>A0A010QLM7</accession>
<dbReference type="EMBL" id="JARH01000691">
    <property type="protein sequence ID" value="EXF77620.1"/>
    <property type="molecule type" value="Genomic_DNA"/>
</dbReference>
<evidence type="ECO:0000313" key="1">
    <source>
        <dbReference type="EMBL" id="EXF77620.1"/>
    </source>
</evidence>
<dbReference type="HOGENOM" id="CLU_1310004_0_0_1"/>
<proteinExistence type="predicted"/>
<dbReference type="AlphaFoldDB" id="A0A010QLM7"/>
<sequence length="210" mass="24630">MWCSYYGLGSITARLLPTTTHADMLRFLNEYLQPWEIEELSCIYCEIWFYYRQLLRFPSGTVNRIDPDTQSFQLVYQDLSTPKVFDLNEGPLSPAYECFLEALVTRGLERFYTIWNCEEFIPQLIPQLQDEIFIVLRNLNLQGTMAEGATDDEYAIMERQLNRGVCNRLDHVFEESVRGSEIIDTDRHIAQMERRELLFKGETEEGPPFG</sequence>
<name>A0A010QLM7_9PEZI</name>
<gene>
    <name evidence="1" type="ORF">CFIO01_03959</name>
</gene>
<protein>
    <submittedName>
        <fullName evidence="1">Uncharacterized protein</fullName>
    </submittedName>
</protein>
<dbReference type="OrthoDB" id="4357552at2759"/>
<dbReference type="KEGG" id="cfj:CFIO01_03959"/>
<keyword evidence="2" id="KW-1185">Reference proteome</keyword>
<organism evidence="1 2">
    <name type="scientific">Colletotrichum fioriniae PJ7</name>
    <dbReference type="NCBI Taxonomy" id="1445577"/>
    <lineage>
        <taxon>Eukaryota</taxon>
        <taxon>Fungi</taxon>
        <taxon>Dikarya</taxon>
        <taxon>Ascomycota</taxon>
        <taxon>Pezizomycotina</taxon>
        <taxon>Sordariomycetes</taxon>
        <taxon>Hypocreomycetidae</taxon>
        <taxon>Glomerellales</taxon>
        <taxon>Glomerellaceae</taxon>
        <taxon>Colletotrichum</taxon>
        <taxon>Colletotrichum acutatum species complex</taxon>
    </lineage>
</organism>
<reference evidence="1 2" key="1">
    <citation type="submission" date="2014-02" db="EMBL/GenBank/DDBJ databases">
        <title>The genome sequence of Colletotrichum fioriniae PJ7.</title>
        <authorList>
            <person name="Baroncelli R."/>
            <person name="Thon M.R."/>
        </authorList>
    </citation>
    <scope>NUCLEOTIDE SEQUENCE [LARGE SCALE GENOMIC DNA]</scope>
    <source>
        <strain evidence="1 2">PJ7</strain>
    </source>
</reference>